<evidence type="ECO:0000256" key="3">
    <source>
        <dbReference type="SAM" id="Phobius"/>
    </source>
</evidence>
<comment type="caution">
    <text evidence="4">The sequence shown here is derived from an EMBL/GenBank/DDBJ whole genome shotgun (WGS) entry which is preliminary data.</text>
</comment>
<protein>
    <submittedName>
        <fullName evidence="4">RNA pseudouridylate synthase domain-containing protein 2</fullName>
    </submittedName>
</protein>
<dbReference type="PANTHER" id="PTHR23085:SF16">
    <property type="entry name" value="GH28348P"/>
    <property type="match status" value="1"/>
</dbReference>
<feature type="coiled-coil region" evidence="1">
    <location>
        <begin position="31"/>
        <end position="58"/>
    </location>
</feature>
<feature type="transmembrane region" description="Helical" evidence="3">
    <location>
        <begin position="483"/>
        <end position="502"/>
    </location>
</feature>
<sequence length="503" mass="54723">MEKKTRRWYSIGHGCFEKRVAGKAGVNVAALNFLKSRMANARAKAETADQAAERAQQDSDIARLKAKEYAPEFHQPGTDIMRKQLEKNEAEYDFSHLQGVGNHQPHRSKSLTSPNNQGGDMRDGGGGMGHDSPNALAALYGGGGGGGGARMPNDYSMHQQHNQQQHHQQLLSAMMPGGPGGLGGGGNPEQNLNVNQHSRSPSLKVRRYSFLAGSRRGKGFSEIFNSTILKDHFDQYTAADSGIGGRDGLGAGFVSSTANPLGSVHYSNSTAAPSVNNKSNNPHYGNHNPRLRQPSTNPSPDSGVSDSMGDEDAIQKSRALQRRRTMPCIVDGGTGSGERVNSPVSSAEIAAAKQQLAERETAHSSENLSKQNPETFIIENGIRKRIRAEVHANPNREQRQLPKEYVVTEADATGAAGGDKRGSLPDLKNVTAFKPMSRREAYQLSTARREEIRRLQDLAERRRQGDVSVILGDVRDWCQERQLLVLVIALNLSLATMFFNLLS</sequence>
<proteinExistence type="predicted"/>
<feature type="compositionally biased region" description="Polar residues" evidence="2">
    <location>
        <begin position="265"/>
        <end position="283"/>
    </location>
</feature>
<evidence type="ECO:0000313" key="4">
    <source>
        <dbReference type="EMBL" id="GFN93028.1"/>
    </source>
</evidence>
<dbReference type="InterPro" id="IPR017191">
    <property type="entry name" value="Junctophilin"/>
</dbReference>
<feature type="compositionally biased region" description="Polar residues" evidence="2">
    <location>
        <begin position="293"/>
        <end position="305"/>
    </location>
</feature>
<dbReference type="EMBL" id="BLXT01002310">
    <property type="protein sequence ID" value="GFN93028.1"/>
    <property type="molecule type" value="Genomic_DNA"/>
</dbReference>
<evidence type="ECO:0000256" key="1">
    <source>
        <dbReference type="SAM" id="Coils"/>
    </source>
</evidence>
<dbReference type="GO" id="GO:0005789">
    <property type="term" value="C:endoplasmic reticulum membrane"/>
    <property type="evidence" value="ECO:0007669"/>
    <property type="project" value="TreeGrafter"/>
</dbReference>
<keyword evidence="3" id="KW-0812">Transmembrane</keyword>
<dbReference type="PANTHER" id="PTHR23085">
    <property type="entry name" value="GH28348P"/>
    <property type="match status" value="1"/>
</dbReference>
<feature type="compositionally biased region" description="Polar residues" evidence="2">
    <location>
        <begin position="188"/>
        <end position="201"/>
    </location>
</feature>
<feature type="compositionally biased region" description="Polar residues" evidence="2">
    <location>
        <begin position="364"/>
        <end position="373"/>
    </location>
</feature>
<keyword evidence="3" id="KW-0472">Membrane</keyword>
<dbReference type="AlphaFoldDB" id="A0AAV3ZCC0"/>
<dbReference type="Proteomes" id="UP000735302">
    <property type="component" value="Unassembled WGS sequence"/>
</dbReference>
<feature type="compositionally biased region" description="Gly residues" evidence="2">
    <location>
        <begin position="177"/>
        <end position="187"/>
    </location>
</feature>
<accession>A0AAV3ZCC0</accession>
<feature type="compositionally biased region" description="Low complexity" evidence="2">
    <location>
        <begin position="158"/>
        <end position="169"/>
    </location>
</feature>
<evidence type="ECO:0000256" key="2">
    <source>
        <dbReference type="SAM" id="MobiDB-lite"/>
    </source>
</evidence>
<feature type="region of interest" description="Disordered" evidence="2">
    <location>
        <begin position="265"/>
        <end position="373"/>
    </location>
</feature>
<name>A0AAV3ZCC0_9GAST</name>
<reference evidence="4 5" key="1">
    <citation type="journal article" date="2021" name="Elife">
        <title>Chloroplast acquisition without the gene transfer in kleptoplastic sea slugs, Plakobranchus ocellatus.</title>
        <authorList>
            <person name="Maeda T."/>
            <person name="Takahashi S."/>
            <person name="Yoshida T."/>
            <person name="Shimamura S."/>
            <person name="Takaki Y."/>
            <person name="Nagai Y."/>
            <person name="Toyoda A."/>
            <person name="Suzuki Y."/>
            <person name="Arimoto A."/>
            <person name="Ishii H."/>
            <person name="Satoh N."/>
            <person name="Nishiyama T."/>
            <person name="Hasebe M."/>
            <person name="Maruyama T."/>
            <person name="Minagawa J."/>
            <person name="Obokata J."/>
            <person name="Shigenobu S."/>
        </authorList>
    </citation>
    <scope>NUCLEOTIDE SEQUENCE [LARGE SCALE GENOMIC DNA]</scope>
</reference>
<gene>
    <name evidence="4" type="ORF">PoB_001953400</name>
</gene>
<organism evidence="4 5">
    <name type="scientific">Plakobranchus ocellatus</name>
    <dbReference type="NCBI Taxonomy" id="259542"/>
    <lineage>
        <taxon>Eukaryota</taxon>
        <taxon>Metazoa</taxon>
        <taxon>Spiralia</taxon>
        <taxon>Lophotrochozoa</taxon>
        <taxon>Mollusca</taxon>
        <taxon>Gastropoda</taxon>
        <taxon>Heterobranchia</taxon>
        <taxon>Euthyneura</taxon>
        <taxon>Panpulmonata</taxon>
        <taxon>Sacoglossa</taxon>
        <taxon>Placobranchoidea</taxon>
        <taxon>Plakobranchidae</taxon>
        <taxon>Plakobranchus</taxon>
    </lineage>
</organism>
<evidence type="ECO:0000313" key="5">
    <source>
        <dbReference type="Proteomes" id="UP000735302"/>
    </source>
</evidence>
<dbReference type="GO" id="GO:0030314">
    <property type="term" value="C:junctional membrane complex"/>
    <property type="evidence" value="ECO:0007669"/>
    <property type="project" value="InterPro"/>
</dbReference>
<dbReference type="GO" id="GO:0005886">
    <property type="term" value="C:plasma membrane"/>
    <property type="evidence" value="ECO:0007669"/>
    <property type="project" value="TreeGrafter"/>
</dbReference>
<feature type="region of interest" description="Disordered" evidence="2">
    <location>
        <begin position="98"/>
        <end position="202"/>
    </location>
</feature>
<keyword evidence="5" id="KW-1185">Reference proteome</keyword>
<keyword evidence="1" id="KW-0175">Coiled coil</keyword>
<keyword evidence="3" id="KW-1133">Transmembrane helix</keyword>
<feature type="compositionally biased region" description="Gly residues" evidence="2">
    <location>
        <begin position="140"/>
        <end position="149"/>
    </location>
</feature>